<proteinExistence type="predicted"/>
<dbReference type="Proteomes" id="UP000091857">
    <property type="component" value="Chromosome 3"/>
</dbReference>
<keyword evidence="3" id="KW-1185">Reference proteome</keyword>
<dbReference type="OrthoDB" id="1883087at2759"/>
<evidence type="ECO:0000313" key="2">
    <source>
        <dbReference type="EMBL" id="OAY56213.1"/>
    </source>
</evidence>
<dbReference type="SMART" id="SM00061">
    <property type="entry name" value="MATH"/>
    <property type="match status" value="2"/>
</dbReference>
<dbReference type="Pfam" id="PF22486">
    <property type="entry name" value="MATH_2"/>
    <property type="match status" value="2"/>
</dbReference>
<dbReference type="EMBL" id="CM004389">
    <property type="protein sequence ID" value="OAY56213.1"/>
    <property type="molecule type" value="Genomic_DNA"/>
</dbReference>
<dbReference type="Gramene" id="Manes.03G210900.1.v8.1">
    <property type="protein sequence ID" value="Manes.03G210900.1.v8.1.CDS"/>
    <property type="gene ID" value="Manes.03G210900.v8.1"/>
</dbReference>
<accession>A0A2C9WBZ9</accession>
<name>A0A2C9WBZ9_MANES</name>
<reference evidence="3" key="1">
    <citation type="journal article" date="2016" name="Nat. Biotechnol.">
        <title>Sequencing wild and cultivated cassava and related species reveals extensive interspecific hybridization and genetic diversity.</title>
        <authorList>
            <person name="Bredeson J.V."/>
            <person name="Lyons J.B."/>
            <person name="Prochnik S.E."/>
            <person name="Wu G.A."/>
            <person name="Ha C.M."/>
            <person name="Edsinger-Gonzales E."/>
            <person name="Grimwood J."/>
            <person name="Schmutz J."/>
            <person name="Rabbi I.Y."/>
            <person name="Egesi C."/>
            <person name="Nauluvula P."/>
            <person name="Lebot V."/>
            <person name="Ndunguru J."/>
            <person name="Mkamilo G."/>
            <person name="Bart R.S."/>
            <person name="Setter T.L."/>
            <person name="Gleadow R.M."/>
            <person name="Kulakow P."/>
            <person name="Ferguson M.E."/>
            <person name="Rounsley S."/>
            <person name="Rokhsar D.S."/>
        </authorList>
    </citation>
    <scope>NUCLEOTIDE SEQUENCE [LARGE SCALE GENOMIC DNA]</scope>
    <source>
        <strain evidence="3">cv. AM560-2</strain>
    </source>
</reference>
<feature type="domain" description="MATH" evidence="1">
    <location>
        <begin position="5"/>
        <end position="138"/>
    </location>
</feature>
<organism evidence="2 3">
    <name type="scientific">Manihot esculenta</name>
    <name type="common">Cassava</name>
    <name type="synonym">Jatropha manihot</name>
    <dbReference type="NCBI Taxonomy" id="3983"/>
    <lineage>
        <taxon>Eukaryota</taxon>
        <taxon>Viridiplantae</taxon>
        <taxon>Streptophyta</taxon>
        <taxon>Embryophyta</taxon>
        <taxon>Tracheophyta</taxon>
        <taxon>Spermatophyta</taxon>
        <taxon>Magnoliopsida</taxon>
        <taxon>eudicotyledons</taxon>
        <taxon>Gunneridae</taxon>
        <taxon>Pentapetalae</taxon>
        <taxon>rosids</taxon>
        <taxon>fabids</taxon>
        <taxon>Malpighiales</taxon>
        <taxon>Euphorbiaceae</taxon>
        <taxon>Crotonoideae</taxon>
        <taxon>Manihoteae</taxon>
        <taxon>Manihot</taxon>
    </lineage>
</organism>
<dbReference type="SUPFAM" id="SSF49599">
    <property type="entry name" value="TRAF domain-like"/>
    <property type="match status" value="2"/>
</dbReference>
<dbReference type="CDD" id="cd00121">
    <property type="entry name" value="MATH"/>
    <property type="match status" value="2"/>
</dbReference>
<dbReference type="PROSITE" id="PS50144">
    <property type="entry name" value="MATH"/>
    <property type="match status" value="2"/>
</dbReference>
<dbReference type="PANTHER" id="PTHR46162:SF2">
    <property type="entry name" value="ANKYRIN REPEAT-CONTAINING PROTEIN-RELATED"/>
    <property type="match status" value="1"/>
</dbReference>
<protein>
    <recommendedName>
        <fullName evidence="1">MATH domain-containing protein</fullName>
    </recommendedName>
</protein>
<dbReference type="AlphaFoldDB" id="A0A2C9WBZ9"/>
<dbReference type="PANTHER" id="PTHR46162">
    <property type="entry name" value="TRAF-LIKE FAMILY PROTEIN"/>
    <property type="match status" value="1"/>
</dbReference>
<gene>
    <name evidence="2" type="ORF">MANES_03G210900v8</name>
</gene>
<dbReference type="InterPro" id="IPR008974">
    <property type="entry name" value="TRAF-like"/>
</dbReference>
<evidence type="ECO:0000313" key="3">
    <source>
        <dbReference type="Proteomes" id="UP000091857"/>
    </source>
</evidence>
<dbReference type="STRING" id="3983.A0A2C9WBZ9"/>
<comment type="caution">
    <text evidence="2">The sequence shown here is derived from an EMBL/GenBank/DDBJ whole genome shotgun (WGS) entry which is preliminary data.</text>
</comment>
<dbReference type="InterPro" id="IPR002083">
    <property type="entry name" value="MATH/TRAF_dom"/>
</dbReference>
<evidence type="ECO:0000259" key="1">
    <source>
        <dbReference type="PROSITE" id="PS50144"/>
    </source>
</evidence>
<dbReference type="Gene3D" id="2.60.210.10">
    <property type="entry name" value="Apoptosis, Tumor Necrosis Factor Receptor Associated Protein 2, Chain A"/>
    <property type="match status" value="2"/>
</dbReference>
<feature type="domain" description="MATH" evidence="1">
    <location>
        <begin position="161"/>
        <end position="285"/>
    </location>
</feature>
<sequence>MDEPPPYYILQIHDYEEFNNAVEKYESEVFEAKGCKWKLVLYPRGNKSKEVPHHISLYLALADSVEHEEVYAVFCLYLLDQEKQHDFIFPAPDAQGKERCFHKSKLEWGSDLFIPITKFSDASNGYLVNNTFVLGAEVISVRKETVTGKGESFKMTKELPDTKLAWKIKKFSKIKEKCCRKIFTAGDQQWELEFYPKGTGLGENCFLSLYLALAEPIPPSSKIYTHVTLRLVDQAKDRHIIGKENFWFSESTPRQGWSRFTALHYLYRSKKTLLVNDTCIVEAEVKVLGVVKNNAALFASSS</sequence>